<reference evidence="1" key="1">
    <citation type="submission" date="2016-10" db="EMBL/GenBank/DDBJ databases">
        <title>Sequence of Gallionella enrichment culture.</title>
        <authorList>
            <person name="Poehlein A."/>
            <person name="Muehling M."/>
            <person name="Daniel R."/>
        </authorList>
    </citation>
    <scope>NUCLEOTIDE SEQUENCE</scope>
</reference>
<organism evidence="1">
    <name type="scientific">mine drainage metagenome</name>
    <dbReference type="NCBI Taxonomy" id="410659"/>
    <lineage>
        <taxon>unclassified sequences</taxon>
        <taxon>metagenomes</taxon>
        <taxon>ecological metagenomes</taxon>
    </lineage>
</organism>
<accession>A0A1J5P9B6</accession>
<evidence type="ECO:0000313" key="1">
    <source>
        <dbReference type="EMBL" id="OIQ64399.1"/>
    </source>
</evidence>
<proteinExistence type="predicted"/>
<dbReference type="EMBL" id="MLJW01008151">
    <property type="protein sequence ID" value="OIQ64399.1"/>
    <property type="molecule type" value="Genomic_DNA"/>
</dbReference>
<sequence length="123" mass="13605">MHGHASGLVQRNQVLVFKQHAEISGRHTLRLAGGHGLLFLRHPRRDAHRRQPHQITGLHPGIGFDTAFVDAHLTAANQSVNVGFGDSFKAAHQKIVDALTATVFIYTDRFDPGNFWGGFALYN</sequence>
<protein>
    <submittedName>
        <fullName evidence="1">Uncharacterized protein</fullName>
    </submittedName>
</protein>
<name>A0A1J5P9B6_9ZZZZ</name>
<comment type="caution">
    <text evidence="1">The sequence shown here is derived from an EMBL/GenBank/DDBJ whole genome shotgun (WGS) entry which is preliminary data.</text>
</comment>
<gene>
    <name evidence="1" type="ORF">GALL_540500</name>
</gene>
<dbReference type="AlphaFoldDB" id="A0A1J5P9B6"/>